<dbReference type="PANTHER" id="PTHR43163">
    <property type="entry name" value="DIPEPTIDE TRANSPORT SYSTEM PERMEASE PROTEIN DPPB-RELATED"/>
    <property type="match status" value="1"/>
</dbReference>
<comment type="caution">
    <text evidence="9">The sequence shown here is derived from an EMBL/GenBank/DDBJ whole genome shotgun (WGS) entry which is preliminary data.</text>
</comment>
<evidence type="ECO:0000256" key="6">
    <source>
        <dbReference type="ARBA" id="ARBA00023136"/>
    </source>
</evidence>
<feature type="transmembrane region" description="Helical" evidence="7">
    <location>
        <begin position="150"/>
        <end position="176"/>
    </location>
</feature>
<dbReference type="GO" id="GO:0005886">
    <property type="term" value="C:plasma membrane"/>
    <property type="evidence" value="ECO:0007669"/>
    <property type="project" value="UniProtKB-SubCell"/>
</dbReference>
<accession>A0AAE3W1D8</accession>
<evidence type="ECO:0000313" key="9">
    <source>
        <dbReference type="EMBL" id="MDQ0367535.1"/>
    </source>
</evidence>
<evidence type="ECO:0000256" key="2">
    <source>
        <dbReference type="ARBA" id="ARBA00022448"/>
    </source>
</evidence>
<dbReference type="InterPro" id="IPR000515">
    <property type="entry name" value="MetI-like"/>
</dbReference>
<organism evidence="9 10">
    <name type="scientific">Catenuloplanes indicus</name>
    <dbReference type="NCBI Taxonomy" id="137267"/>
    <lineage>
        <taxon>Bacteria</taxon>
        <taxon>Bacillati</taxon>
        <taxon>Actinomycetota</taxon>
        <taxon>Actinomycetes</taxon>
        <taxon>Micromonosporales</taxon>
        <taxon>Micromonosporaceae</taxon>
        <taxon>Catenuloplanes</taxon>
    </lineage>
</organism>
<evidence type="ECO:0000259" key="8">
    <source>
        <dbReference type="PROSITE" id="PS50928"/>
    </source>
</evidence>
<dbReference type="AlphaFoldDB" id="A0AAE3W1D8"/>
<dbReference type="Proteomes" id="UP001240236">
    <property type="component" value="Unassembled WGS sequence"/>
</dbReference>
<dbReference type="Pfam" id="PF19300">
    <property type="entry name" value="BPD_transp_1_N"/>
    <property type="match status" value="1"/>
</dbReference>
<sequence>MFAYVVRRLINVVFTLLVITLVTFGVFFLVPKLTGSDPALLYIGKTADPVALEGIRTKLGLDDPIHVQYGKFLQGIVMGREYDNGPDVTQCNAPCFGYSFKTDQEVWPYLIDRLPVTLSLALGAAILWVLGGIGAGVISALRKGRPADRIVMTTALAGVSLPIYFTGLVAAAIFSYWLGWLPPPGYVDFAVSPVEWALNLVLPWITLAFLFAATYARLTRANMLETLSEDYIRTARAKGLRERDVVGKHALRSGLTPLITVFGLDLGSLLGGAILTETTFNLRGLGEATLTSIRQNDLPIILGVTLFAAFFIVIANLVVDLLYAAVDPRVRLS</sequence>
<reference evidence="9 10" key="1">
    <citation type="submission" date="2023-07" db="EMBL/GenBank/DDBJ databases">
        <title>Sequencing the genomes of 1000 actinobacteria strains.</title>
        <authorList>
            <person name="Klenk H.-P."/>
        </authorList>
    </citation>
    <scope>NUCLEOTIDE SEQUENCE [LARGE SCALE GENOMIC DNA]</scope>
    <source>
        <strain evidence="9 10">DSM 44709</strain>
    </source>
</reference>
<dbReference type="PROSITE" id="PS50928">
    <property type="entry name" value="ABC_TM1"/>
    <property type="match status" value="1"/>
</dbReference>
<dbReference type="CDD" id="cd06261">
    <property type="entry name" value="TM_PBP2"/>
    <property type="match status" value="1"/>
</dbReference>
<keyword evidence="2 7" id="KW-0813">Transport</keyword>
<evidence type="ECO:0000256" key="1">
    <source>
        <dbReference type="ARBA" id="ARBA00004651"/>
    </source>
</evidence>
<comment type="subcellular location">
    <subcellularLocation>
        <location evidence="1 7">Cell membrane</location>
        <topology evidence="1 7">Multi-pass membrane protein</topology>
    </subcellularLocation>
</comment>
<proteinExistence type="inferred from homology"/>
<keyword evidence="3" id="KW-1003">Cell membrane</keyword>
<evidence type="ECO:0000313" key="10">
    <source>
        <dbReference type="Proteomes" id="UP001240236"/>
    </source>
</evidence>
<name>A0AAE3W1D8_9ACTN</name>
<keyword evidence="5 7" id="KW-1133">Transmembrane helix</keyword>
<dbReference type="PANTHER" id="PTHR43163:SF6">
    <property type="entry name" value="DIPEPTIDE TRANSPORT SYSTEM PERMEASE PROTEIN DPPB-RELATED"/>
    <property type="match status" value="1"/>
</dbReference>
<feature type="transmembrane region" description="Helical" evidence="7">
    <location>
        <begin position="116"/>
        <end position="138"/>
    </location>
</feature>
<evidence type="ECO:0000256" key="7">
    <source>
        <dbReference type="RuleBase" id="RU363032"/>
    </source>
</evidence>
<feature type="domain" description="ABC transmembrane type-1" evidence="8">
    <location>
        <begin position="114"/>
        <end position="323"/>
    </location>
</feature>
<keyword evidence="6 7" id="KW-0472">Membrane</keyword>
<dbReference type="Gene3D" id="1.10.3720.10">
    <property type="entry name" value="MetI-like"/>
    <property type="match status" value="1"/>
</dbReference>
<feature type="transmembrane region" description="Helical" evidence="7">
    <location>
        <begin position="258"/>
        <end position="280"/>
    </location>
</feature>
<evidence type="ECO:0000256" key="4">
    <source>
        <dbReference type="ARBA" id="ARBA00022692"/>
    </source>
</evidence>
<protein>
    <submittedName>
        <fullName evidence="9">Peptide/nickel transport system permease protein</fullName>
    </submittedName>
</protein>
<dbReference type="EMBL" id="JAUSUZ010000001">
    <property type="protein sequence ID" value="MDQ0367535.1"/>
    <property type="molecule type" value="Genomic_DNA"/>
</dbReference>
<evidence type="ECO:0000256" key="3">
    <source>
        <dbReference type="ARBA" id="ARBA00022475"/>
    </source>
</evidence>
<dbReference type="Pfam" id="PF00528">
    <property type="entry name" value="BPD_transp_1"/>
    <property type="match status" value="1"/>
</dbReference>
<keyword evidence="10" id="KW-1185">Reference proteome</keyword>
<feature type="transmembrane region" description="Helical" evidence="7">
    <location>
        <begin position="300"/>
        <end position="326"/>
    </location>
</feature>
<evidence type="ECO:0000256" key="5">
    <source>
        <dbReference type="ARBA" id="ARBA00022989"/>
    </source>
</evidence>
<gene>
    <name evidence="9" type="ORF">J2S42_004204</name>
</gene>
<feature type="transmembrane region" description="Helical" evidence="7">
    <location>
        <begin position="12"/>
        <end position="30"/>
    </location>
</feature>
<dbReference type="GO" id="GO:0055085">
    <property type="term" value="P:transmembrane transport"/>
    <property type="evidence" value="ECO:0007669"/>
    <property type="project" value="InterPro"/>
</dbReference>
<feature type="transmembrane region" description="Helical" evidence="7">
    <location>
        <begin position="196"/>
        <end position="216"/>
    </location>
</feature>
<dbReference type="InterPro" id="IPR035906">
    <property type="entry name" value="MetI-like_sf"/>
</dbReference>
<keyword evidence="4 7" id="KW-0812">Transmembrane</keyword>
<dbReference type="InterPro" id="IPR045621">
    <property type="entry name" value="BPD_transp_1_N"/>
</dbReference>
<comment type="similarity">
    <text evidence="7">Belongs to the binding-protein-dependent transport system permease family.</text>
</comment>
<dbReference type="SUPFAM" id="SSF161098">
    <property type="entry name" value="MetI-like"/>
    <property type="match status" value="1"/>
</dbReference>
<dbReference type="RefSeq" id="WP_307241632.1">
    <property type="nucleotide sequence ID" value="NZ_JAUSUZ010000001.1"/>
</dbReference>